<evidence type="ECO:0000256" key="7">
    <source>
        <dbReference type="SAM" id="SignalP"/>
    </source>
</evidence>
<dbReference type="GO" id="GO:0009279">
    <property type="term" value="C:cell outer membrane"/>
    <property type="evidence" value="ECO:0007669"/>
    <property type="project" value="UniProtKB-SubCell"/>
</dbReference>
<evidence type="ECO:0000256" key="5">
    <source>
        <dbReference type="ARBA" id="ARBA00023136"/>
    </source>
</evidence>
<dbReference type="InterPro" id="IPR008969">
    <property type="entry name" value="CarboxyPept-like_regulatory"/>
</dbReference>
<dbReference type="PANTHER" id="PTHR30069:SF46">
    <property type="entry name" value="OAR PROTEIN"/>
    <property type="match status" value="1"/>
</dbReference>
<reference evidence="9 10" key="2">
    <citation type="submission" date="2015-01" db="EMBL/GenBank/DDBJ databases">
        <title>Complete genome sequence of Pyrinomonas methylaliphatogenes type strain K22T.</title>
        <authorList>
            <person name="Lee K.C.Y."/>
            <person name="Power J.F."/>
            <person name="Dunfield P.F."/>
            <person name="Morgan X.C."/>
            <person name="Huttenhower C."/>
            <person name="Stott M.B."/>
        </authorList>
    </citation>
    <scope>NUCLEOTIDE SEQUENCE [LARGE SCALE GENOMIC DNA]</scope>
    <source>
        <strain evidence="9 10">K22</strain>
    </source>
</reference>
<dbReference type="Pfam" id="PF25183">
    <property type="entry name" value="OMP_b-brl_4"/>
    <property type="match status" value="1"/>
</dbReference>
<keyword evidence="9" id="KW-0378">Hydrolase</keyword>
<dbReference type="EMBL" id="CBXV010000003">
    <property type="protein sequence ID" value="CDM64740.1"/>
    <property type="molecule type" value="Genomic_DNA"/>
</dbReference>
<keyword evidence="6" id="KW-0998">Cell outer membrane</keyword>
<evidence type="ECO:0000256" key="4">
    <source>
        <dbReference type="ARBA" id="ARBA00022692"/>
    </source>
</evidence>
<evidence type="ECO:0000256" key="1">
    <source>
        <dbReference type="ARBA" id="ARBA00004571"/>
    </source>
</evidence>
<keyword evidence="7" id="KW-0732">Signal</keyword>
<keyword evidence="10" id="KW-1185">Reference proteome</keyword>
<comment type="subcellular location">
    <subcellularLocation>
        <location evidence="1">Cell outer membrane</location>
        <topology evidence="1">Multi-pass membrane protein</topology>
    </subcellularLocation>
</comment>
<dbReference type="OrthoDB" id="97893at2"/>
<dbReference type="InterPro" id="IPR057601">
    <property type="entry name" value="Oar-like_b-barrel"/>
</dbReference>
<feature type="chain" id="PRO_5002109954" evidence="7">
    <location>
        <begin position="29"/>
        <end position="1105"/>
    </location>
</feature>
<organism evidence="9 10">
    <name type="scientific">Pyrinomonas methylaliphatogenes</name>
    <dbReference type="NCBI Taxonomy" id="454194"/>
    <lineage>
        <taxon>Bacteria</taxon>
        <taxon>Pseudomonadati</taxon>
        <taxon>Acidobacteriota</taxon>
        <taxon>Blastocatellia</taxon>
        <taxon>Blastocatellales</taxon>
        <taxon>Pyrinomonadaceae</taxon>
        <taxon>Pyrinomonas</taxon>
    </lineage>
</organism>
<keyword evidence="5" id="KW-0472">Membrane</keyword>
<evidence type="ECO:0000256" key="6">
    <source>
        <dbReference type="ARBA" id="ARBA00023237"/>
    </source>
</evidence>
<accession>A0A0B6WX56</accession>
<reference evidence="9 10" key="1">
    <citation type="submission" date="2013-12" db="EMBL/GenBank/DDBJ databases">
        <authorList>
            <person name="Stott M."/>
        </authorList>
    </citation>
    <scope>NUCLEOTIDE SEQUENCE [LARGE SCALE GENOMIC DNA]</scope>
    <source>
        <strain evidence="9 10">K22</strain>
    </source>
</reference>
<sequence precursor="true">MISKATRSLFCGIALAFFASLLSSSAHGQFRNAIEGTVYDPEGKIIANAQVVLVNVETGVSQSTRTNAEGHYRFPSLPPGKYKITASAPGFKQVTQENITLGGSEVRTVPITLEVGQVAEQVTVTSEPPPVQLSEAKVTSSLSSVEVRNLPLAGRNVLDLVSLAPGVTGAGNIGSEAGGSDIFSLVGNPSFNAGGQRGEGNVFYVDSTSVTSNPDPGTFNIIPNPDSIQEFNVAVNDYSAEYGRSSSVVIQAVTRSGTNQFHGSLFEFHRDNRLTARNVFQNTVNPLTGRVIPVTRRNEFGGSLGGPIKKDKLFFFFSWDQLRSSYAITRRVTVEHPDFVNFLKTNFPNNISTKLLTSFPINDVSGFEPGSIQTVATVMNIFGLGNCSGRGPLGMPCDMPVRGTAIQDFAPTRNGLQWNARIDWYFNESKDRIYFNSFRKTTEEAGTAVRPAFRTPFKPEATYANIDWTHTFGPSAVNEAAVGFIRNHGNSDCNHCEVPPISAGGLNGFGNGFAPALFIQNDFHWRDILSINRGNHAFKAGVDILTDQENDLFSGSQQRPTYYFLNLFEFAADQILGQAGVNYDLRTGTPSFQDVQYITTTYGFFAQDNWKVRKDFSLNLGLRWDFSSNPYETHGRLSNVVMGSGNTFAERLANASVRIVPNAFYAKHRIGYFAPRLNFAWAPARFNDKLSIRGGLGVFMERWPNIVWSDALRFNPPFQSSVTADRRNASGPQPVYGLCQLDKPPFNCPFPSGLVIGVNERGGPIGALADIGGVAADLRYAYSINRFLGFQYAFTPDWTLEVDYLGSRGVHLYTTTDRNRFAGDTTFDGVLNRLNPFFAAINYTDNSGWSDHNGGTISLRKRFSKGYALQATYTFGKTISVSDAIGPGRDSANAPIVDAYNFNAQRGLASFDIPKRFAFSIVYEIPPIDLGSRAMNAIVHGWQLSAIGTFQDGYPAWVVDTSRDFNGDGYFFDPPDTPSYGNSKHCSRTDFLNRCLSPTDFPTPPCVRTDAQGVCIGWARAGTLGRNTFRGPGLALVDFSLMRNFPIPWFIGNEGAHLQLRGEVYNLFNRVNLTNFSTDLSDGNFGRATGVYYPRTIQIGFRIEF</sequence>
<keyword evidence="2" id="KW-0813">Transport</keyword>
<dbReference type="PANTHER" id="PTHR30069">
    <property type="entry name" value="TONB-DEPENDENT OUTER MEMBRANE RECEPTOR"/>
    <property type="match status" value="1"/>
</dbReference>
<protein>
    <submittedName>
        <fullName evidence="9">Carboxypeptidase regulatory-like domain</fullName>
    </submittedName>
</protein>
<evidence type="ECO:0000313" key="10">
    <source>
        <dbReference type="Proteomes" id="UP000031518"/>
    </source>
</evidence>
<dbReference type="Pfam" id="PF13620">
    <property type="entry name" value="CarboxypepD_reg"/>
    <property type="match status" value="1"/>
</dbReference>
<dbReference type="GO" id="GO:0004180">
    <property type="term" value="F:carboxypeptidase activity"/>
    <property type="evidence" value="ECO:0007669"/>
    <property type="project" value="UniProtKB-KW"/>
</dbReference>
<dbReference type="GO" id="GO:0044718">
    <property type="term" value="P:siderophore transmembrane transport"/>
    <property type="evidence" value="ECO:0007669"/>
    <property type="project" value="TreeGrafter"/>
</dbReference>
<evidence type="ECO:0000259" key="8">
    <source>
        <dbReference type="Pfam" id="PF25183"/>
    </source>
</evidence>
<evidence type="ECO:0000256" key="3">
    <source>
        <dbReference type="ARBA" id="ARBA00022452"/>
    </source>
</evidence>
<dbReference type="InterPro" id="IPR036942">
    <property type="entry name" value="Beta-barrel_TonB_sf"/>
</dbReference>
<dbReference type="Gene3D" id="2.40.170.20">
    <property type="entry name" value="TonB-dependent receptor, beta-barrel domain"/>
    <property type="match status" value="1"/>
</dbReference>
<gene>
    <name evidence="9" type="ORF">PYK22_00735</name>
</gene>
<keyword evidence="4" id="KW-0812">Transmembrane</keyword>
<dbReference type="Proteomes" id="UP000031518">
    <property type="component" value="Unassembled WGS sequence"/>
</dbReference>
<dbReference type="SUPFAM" id="SSF56935">
    <property type="entry name" value="Porins"/>
    <property type="match status" value="1"/>
</dbReference>
<evidence type="ECO:0000313" key="9">
    <source>
        <dbReference type="EMBL" id="CDM64740.1"/>
    </source>
</evidence>
<dbReference type="GO" id="GO:0015344">
    <property type="term" value="F:siderophore uptake transmembrane transporter activity"/>
    <property type="evidence" value="ECO:0007669"/>
    <property type="project" value="TreeGrafter"/>
</dbReference>
<keyword evidence="9" id="KW-0645">Protease</keyword>
<proteinExistence type="predicted"/>
<dbReference type="InterPro" id="IPR039426">
    <property type="entry name" value="TonB-dep_rcpt-like"/>
</dbReference>
<dbReference type="RefSeq" id="WP_041974618.1">
    <property type="nucleotide sequence ID" value="NZ_CBXV010000003.1"/>
</dbReference>
<feature type="signal peptide" evidence="7">
    <location>
        <begin position="1"/>
        <end position="28"/>
    </location>
</feature>
<dbReference type="SUPFAM" id="SSF49464">
    <property type="entry name" value="Carboxypeptidase regulatory domain-like"/>
    <property type="match status" value="1"/>
</dbReference>
<feature type="domain" description="TonB-dependent transporter Oar-like beta-barrel" evidence="8">
    <location>
        <begin position="253"/>
        <end position="1098"/>
    </location>
</feature>
<dbReference type="AlphaFoldDB" id="A0A0B6WX56"/>
<dbReference type="STRING" id="454194.PYK22_00735"/>
<keyword evidence="3" id="KW-1134">Transmembrane beta strand</keyword>
<evidence type="ECO:0000256" key="2">
    <source>
        <dbReference type="ARBA" id="ARBA00022448"/>
    </source>
</evidence>
<keyword evidence="9" id="KW-0121">Carboxypeptidase</keyword>
<name>A0A0B6WX56_9BACT</name>
<dbReference type="Gene3D" id="2.60.40.1120">
    <property type="entry name" value="Carboxypeptidase-like, regulatory domain"/>
    <property type="match status" value="1"/>
</dbReference>